<evidence type="ECO:0000256" key="1">
    <source>
        <dbReference type="ARBA" id="ARBA00001561"/>
    </source>
</evidence>
<proteinExistence type="predicted"/>
<protein>
    <recommendedName>
        <fullName evidence="2">N-acetylmuramoyl-L-alanine amidase</fullName>
        <ecNumber evidence="2">3.5.1.28</ecNumber>
    </recommendedName>
</protein>
<dbReference type="KEGG" id="ssan:NX02_22385"/>
<dbReference type="Gene3D" id="2.60.40.3500">
    <property type="match status" value="1"/>
</dbReference>
<dbReference type="SUPFAM" id="SSF53187">
    <property type="entry name" value="Zn-dependent exopeptidases"/>
    <property type="match status" value="1"/>
</dbReference>
<dbReference type="InterPro" id="IPR021731">
    <property type="entry name" value="AMIN_dom"/>
</dbReference>
<dbReference type="PANTHER" id="PTHR30404:SF0">
    <property type="entry name" value="N-ACETYLMURAMOYL-L-ALANINE AMIDASE AMIC"/>
    <property type="match status" value="1"/>
</dbReference>
<evidence type="ECO:0000259" key="4">
    <source>
        <dbReference type="SMART" id="SM00646"/>
    </source>
</evidence>
<dbReference type="AlphaFoldDB" id="W0A1C8"/>
<feature type="domain" description="MurNAc-LAA" evidence="4">
    <location>
        <begin position="249"/>
        <end position="403"/>
    </location>
</feature>
<dbReference type="HOGENOM" id="CLU_014322_2_1_5"/>
<reference evidence="5 6" key="1">
    <citation type="submission" date="2013-07" db="EMBL/GenBank/DDBJ databases">
        <title>Completed genome of Sphingomonas sanxanigenens NX02.</title>
        <authorList>
            <person name="Ma T."/>
            <person name="Huang H."/>
            <person name="Wu M."/>
            <person name="Li X."/>
            <person name="Li G."/>
        </authorList>
    </citation>
    <scope>NUCLEOTIDE SEQUENCE [LARGE SCALE GENOMIC DNA]</scope>
    <source>
        <strain evidence="5 6">NX02</strain>
    </source>
</reference>
<evidence type="ECO:0000313" key="5">
    <source>
        <dbReference type="EMBL" id="AHE51744.1"/>
    </source>
</evidence>
<dbReference type="CDD" id="cd02696">
    <property type="entry name" value="MurNAc-LAA"/>
    <property type="match status" value="1"/>
</dbReference>
<keyword evidence="3 5" id="KW-0378">Hydrolase</keyword>
<dbReference type="Pfam" id="PF01520">
    <property type="entry name" value="Amidase_3"/>
    <property type="match status" value="1"/>
</dbReference>
<sequence length="413" mass="44045">MSALAGVTRLHAALLAAATIVVLFAAMTRAEAATITSIVVDGGQIRVTFDDSVTTARTLVLDGPRRIALDVQGATPGKAGRAGGPVDRIRQGLYRPDTARIVFDLARPVIVSDLSFSDGGRQLTLSIDRVDDKRFARAVGAAPKRYAGTGAARTLTAARSSGSVTVPLGPVRRLPGLPRVLGPAGRPLVVIDAGHGGHDPGSLGAGGKREKDATLAIATAIRDELVRSGRVRVALTRDTDRFLILEERYGIARRLKADLFISIHADSAPRAEAHGATVYTLSEVASDREAARLAQRENRSDIINGINLAGENSDVSSILLDLTQRETMNVSSDFARLLHREAGGFVPFRTDYHRFAGFVVLKAPDVPSVLFETGFMSNADDIDFLFSRAGRKRIATGVARAVQIQFARRIAGQ</sequence>
<organism evidence="5 6">
    <name type="scientific">Sphingomonas sanxanigenens DSM 19645 = NX02</name>
    <dbReference type="NCBI Taxonomy" id="1123269"/>
    <lineage>
        <taxon>Bacteria</taxon>
        <taxon>Pseudomonadati</taxon>
        <taxon>Pseudomonadota</taxon>
        <taxon>Alphaproteobacteria</taxon>
        <taxon>Sphingomonadales</taxon>
        <taxon>Sphingomonadaceae</taxon>
        <taxon>Sphingomonas</taxon>
    </lineage>
</organism>
<dbReference type="GO" id="GO:0030288">
    <property type="term" value="C:outer membrane-bounded periplasmic space"/>
    <property type="evidence" value="ECO:0007669"/>
    <property type="project" value="TreeGrafter"/>
</dbReference>
<dbReference type="InterPro" id="IPR002508">
    <property type="entry name" value="MurNAc-LAA_cat"/>
</dbReference>
<evidence type="ECO:0000256" key="2">
    <source>
        <dbReference type="ARBA" id="ARBA00011901"/>
    </source>
</evidence>
<dbReference type="EC" id="3.5.1.28" evidence="2"/>
<dbReference type="Gene3D" id="3.40.630.40">
    <property type="entry name" value="Zn-dependent exopeptidases"/>
    <property type="match status" value="1"/>
</dbReference>
<keyword evidence="6" id="KW-1185">Reference proteome</keyword>
<dbReference type="PANTHER" id="PTHR30404">
    <property type="entry name" value="N-ACETYLMURAMOYL-L-ALANINE AMIDASE"/>
    <property type="match status" value="1"/>
</dbReference>
<name>W0A1C8_9SPHN</name>
<dbReference type="eggNOG" id="COG0860">
    <property type="taxonomic scope" value="Bacteria"/>
</dbReference>
<evidence type="ECO:0000256" key="3">
    <source>
        <dbReference type="ARBA" id="ARBA00022801"/>
    </source>
</evidence>
<dbReference type="GO" id="GO:0008745">
    <property type="term" value="F:N-acetylmuramoyl-L-alanine amidase activity"/>
    <property type="evidence" value="ECO:0007669"/>
    <property type="project" value="UniProtKB-EC"/>
</dbReference>
<dbReference type="STRING" id="1123269.NX02_22385"/>
<dbReference type="PATRIC" id="fig|1123269.5.peg.4377"/>
<dbReference type="InterPro" id="IPR050695">
    <property type="entry name" value="N-acetylmuramoyl_amidase_3"/>
</dbReference>
<dbReference type="Proteomes" id="UP000018851">
    <property type="component" value="Chromosome"/>
</dbReference>
<comment type="catalytic activity">
    <reaction evidence="1">
        <text>Hydrolyzes the link between N-acetylmuramoyl residues and L-amino acid residues in certain cell-wall glycopeptides.</text>
        <dbReference type="EC" id="3.5.1.28"/>
    </reaction>
</comment>
<dbReference type="GO" id="GO:0009253">
    <property type="term" value="P:peptidoglycan catabolic process"/>
    <property type="evidence" value="ECO:0007669"/>
    <property type="project" value="InterPro"/>
</dbReference>
<dbReference type="Pfam" id="PF11741">
    <property type="entry name" value="AMIN"/>
    <property type="match status" value="1"/>
</dbReference>
<dbReference type="EMBL" id="CP006644">
    <property type="protein sequence ID" value="AHE51744.1"/>
    <property type="molecule type" value="Genomic_DNA"/>
</dbReference>
<evidence type="ECO:0000313" key="6">
    <source>
        <dbReference type="Proteomes" id="UP000018851"/>
    </source>
</evidence>
<accession>W0A1C8</accession>
<dbReference type="SMART" id="SM00646">
    <property type="entry name" value="Ami_3"/>
    <property type="match status" value="1"/>
</dbReference>
<gene>
    <name evidence="5" type="ORF">NX02_22385</name>
</gene>